<dbReference type="Gene3D" id="1.10.260.40">
    <property type="entry name" value="lambda repressor-like DNA-binding domains"/>
    <property type="match status" value="1"/>
</dbReference>
<dbReference type="GO" id="GO:0003677">
    <property type="term" value="F:DNA binding"/>
    <property type="evidence" value="ECO:0007669"/>
    <property type="project" value="InterPro"/>
</dbReference>
<organism evidence="2 3">
    <name type="scientific">Alicyclobacillus sacchari</name>
    <dbReference type="NCBI Taxonomy" id="392010"/>
    <lineage>
        <taxon>Bacteria</taxon>
        <taxon>Bacillati</taxon>
        <taxon>Bacillota</taxon>
        <taxon>Bacilli</taxon>
        <taxon>Bacillales</taxon>
        <taxon>Alicyclobacillaceae</taxon>
        <taxon>Alicyclobacillus</taxon>
    </lineage>
</organism>
<dbReference type="CDD" id="cd00093">
    <property type="entry name" value="HTH_XRE"/>
    <property type="match status" value="1"/>
</dbReference>
<dbReference type="AlphaFoldDB" id="A0A4R8LG93"/>
<evidence type="ECO:0000313" key="2">
    <source>
        <dbReference type="EMBL" id="TDY42141.1"/>
    </source>
</evidence>
<evidence type="ECO:0000259" key="1">
    <source>
        <dbReference type="PROSITE" id="PS50943"/>
    </source>
</evidence>
<dbReference type="InterPro" id="IPR010982">
    <property type="entry name" value="Lambda_DNA-bd_dom_sf"/>
</dbReference>
<dbReference type="InterPro" id="IPR001387">
    <property type="entry name" value="Cro/C1-type_HTH"/>
</dbReference>
<comment type="caution">
    <text evidence="2">The sequence shown here is derived from an EMBL/GenBank/DDBJ whole genome shotgun (WGS) entry which is preliminary data.</text>
</comment>
<gene>
    <name evidence="2" type="ORF">C7445_11813</name>
</gene>
<feature type="domain" description="HTH cro/C1-type" evidence="1">
    <location>
        <begin position="17"/>
        <end position="61"/>
    </location>
</feature>
<dbReference type="PROSITE" id="PS50943">
    <property type="entry name" value="HTH_CROC1"/>
    <property type="match status" value="1"/>
</dbReference>
<proteinExistence type="predicted"/>
<dbReference type="OrthoDB" id="9808239at2"/>
<accession>A0A4R8LG93</accession>
<sequence>MIHLREEFIKRYLQDVSIRQVAEDIGVSTSMMYLLIQKKRNPGNKVISKILHYYKLPFEEVFSTES</sequence>
<evidence type="ECO:0000313" key="3">
    <source>
        <dbReference type="Proteomes" id="UP000294581"/>
    </source>
</evidence>
<keyword evidence="3" id="KW-1185">Reference proteome</keyword>
<dbReference type="RefSeq" id="WP_134160987.1">
    <property type="nucleotide sequence ID" value="NZ_SORF01000018.1"/>
</dbReference>
<dbReference type="Proteomes" id="UP000294581">
    <property type="component" value="Unassembled WGS sequence"/>
</dbReference>
<dbReference type="SUPFAM" id="SSF47413">
    <property type="entry name" value="lambda repressor-like DNA-binding domains"/>
    <property type="match status" value="1"/>
</dbReference>
<name>A0A4R8LG93_9BACL</name>
<dbReference type="EMBL" id="SORF01000018">
    <property type="protein sequence ID" value="TDY42141.1"/>
    <property type="molecule type" value="Genomic_DNA"/>
</dbReference>
<reference evidence="2 3" key="1">
    <citation type="submission" date="2019-03" db="EMBL/GenBank/DDBJ databases">
        <title>Genomic Encyclopedia of Type Strains, Phase IV (KMG-IV): sequencing the most valuable type-strain genomes for metagenomic binning, comparative biology and taxonomic classification.</title>
        <authorList>
            <person name="Goeker M."/>
        </authorList>
    </citation>
    <scope>NUCLEOTIDE SEQUENCE [LARGE SCALE GENOMIC DNA]</scope>
    <source>
        <strain evidence="2 3">DSM 17974</strain>
    </source>
</reference>
<protein>
    <submittedName>
        <fullName evidence="2">Nlp family transcriptional regulator</fullName>
    </submittedName>
</protein>